<gene>
    <name evidence="3" type="ORF">PHLGIDRAFT_296935</name>
</gene>
<dbReference type="AlphaFoldDB" id="A0A0C3RR26"/>
<feature type="region of interest" description="Disordered" evidence="1">
    <location>
        <begin position="432"/>
        <end position="464"/>
    </location>
</feature>
<dbReference type="HOGENOM" id="CLU_547581_0_0_1"/>
<protein>
    <recommendedName>
        <fullName evidence="2">F-box domain-containing protein</fullName>
    </recommendedName>
</protein>
<dbReference type="EMBL" id="KN840677">
    <property type="protein sequence ID" value="KIP02406.1"/>
    <property type="molecule type" value="Genomic_DNA"/>
</dbReference>
<evidence type="ECO:0000256" key="1">
    <source>
        <dbReference type="SAM" id="MobiDB-lite"/>
    </source>
</evidence>
<evidence type="ECO:0000259" key="2">
    <source>
        <dbReference type="Pfam" id="PF12937"/>
    </source>
</evidence>
<accession>A0A0C3RR26</accession>
<proteinExistence type="predicted"/>
<keyword evidence="4" id="KW-1185">Reference proteome</keyword>
<reference evidence="3 4" key="1">
    <citation type="journal article" date="2014" name="PLoS Genet.">
        <title>Analysis of the Phlebiopsis gigantea genome, transcriptome and secretome provides insight into its pioneer colonization strategies of wood.</title>
        <authorList>
            <person name="Hori C."/>
            <person name="Ishida T."/>
            <person name="Igarashi K."/>
            <person name="Samejima M."/>
            <person name="Suzuki H."/>
            <person name="Master E."/>
            <person name="Ferreira P."/>
            <person name="Ruiz-Duenas F.J."/>
            <person name="Held B."/>
            <person name="Canessa P."/>
            <person name="Larrondo L.F."/>
            <person name="Schmoll M."/>
            <person name="Druzhinina I.S."/>
            <person name="Kubicek C.P."/>
            <person name="Gaskell J.A."/>
            <person name="Kersten P."/>
            <person name="St John F."/>
            <person name="Glasner J."/>
            <person name="Sabat G."/>
            <person name="Splinter BonDurant S."/>
            <person name="Syed K."/>
            <person name="Yadav J."/>
            <person name="Mgbeahuruike A.C."/>
            <person name="Kovalchuk A."/>
            <person name="Asiegbu F.O."/>
            <person name="Lackner G."/>
            <person name="Hoffmeister D."/>
            <person name="Rencoret J."/>
            <person name="Gutierrez A."/>
            <person name="Sun H."/>
            <person name="Lindquist E."/>
            <person name="Barry K."/>
            <person name="Riley R."/>
            <person name="Grigoriev I.V."/>
            <person name="Henrissat B."/>
            <person name="Kues U."/>
            <person name="Berka R.M."/>
            <person name="Martinez A.T."/>
            <person name="Covert S.F."/>
            <person name="Blanchette R.A."/>
            <person name="Cullen D."/>
        </authorList>
    </citation>
    <scope>NUCLEOTIDE SEQUENCE [LARGE SCALE GENOMIC DNA]</scope>
    <source>
        <strain evidence="3 4">11061_1 CR5-6</strain>
    </source>
</reference>
<sequence length="517" mass="55553">MKSLPAEVILQILLVSSSYSAERWIMSLVTGLPVEQCPPPYDWLRLTHVCRAWRQLALSTTSLWMHIAIVGDLWGPTMELLRRAGGQLLTITCSTRRAWSSERLEHILCHCVGQVVTAVLPATTALITPSFAREATHLETLTFFGPSMLLDPPAAESEQPVPPYDFPALRHLRTVSTFPGPITHVCSGTLTSLVLRASQKYFNPTDAAYPSHILARALLHTPFLEVLVVDLHEYTDTVTVAPALPYLRQLSIRGLAIPCVALYRALQVPRSTRLELECTELGGVAMEEVPQAIVAAIADQSMIDGSRFEPVAAFAVQGSGSLCEVHGWRSPAPVASDLDDRPADVVVRISTRCLRRDALALMTALPLPQPRVARLQTFSVLNGRPDAPALASLPSLEAVVLRDVAPSVACDVVAATPADELHLCAIEFRDARPPPPAPGRPGADSCAPSSSSRPPTAATDPAGGGTVQDFAAACARRAPRLARLCLAKARGVSVADAALLRGVVGALVWDEHGRMRT</sequence>
<evidence type="ECO:0000313" key="3">
    <source>
        <dbReference type="EMBL" id="KIP02406.1"/>
    </source>
</evidence>
<organism evidence="3 4">
    <name type="scientific">Phlebiopsis gigantea (strain 11061_1 CR5-6)</name>
    <name type="common">White-rot fungus</name>
    <name type="synonym">Peniophora gigantea</name>
    <dbReference type="NCBI Taxonomy" id="745531"/>
    <lineage>
        <taxon>Eukaryota</taxon>
        <taxon>Fungi</taxon>
        <taxon>Dikarya</taxon>
        <taxon>Basidiomycota</taxon>
        <taxon>Agaricomycotina</taxon>
        <taxon>Agaricomycetes</taxon>
        <taxon>Polyporales</taxon>
        <taxon>Phanerochaetaceae</taxon>
        <taxon>Phlebiopsis</taxon>
    </lineage>
</organism>
<dbReference type="InterPro" id="IPR001810">
    <property type="entry name" value="F-box_dom"/>
</dbReference>
<dbReference type="OrthoDB" id="2755867at2759"/>
<feature type="compositionally biased region" description="Low complexity" evidence="1">
    <location>
        <begin position="440"/>
        <end position="461"/>
    </location>
</feature>
<evidence type="ECO:0000313" key="4">
    <source>
        <dbReference type="Proteomes" id="UP000053257"/>
    </source>
</evidence>
<name>A0A0C3RR26_PHLG1</name>
<dbReference type="Gene3D" id="1.20.1280.50">
    <property type="match status" value="1"/>
</dbReference>
<dbReference type="Pfam" id="PF12937">
    <property type="entry name" value="F-box-like"/>
    <property type="match status" value="1"/>
</dbReference>
<dbReference type="Proteomes" id="UP000053257">
    <property type="component" value="Unassembled WGS sequence"/>
</dbReference>
<feature type="domain" description="F-box" evidence="2">
    <location>
        <begin position="2"/>
        <end position="68"/>
    </location>
</feature>